<feature type="compositionally biased region" description="Acidic residues" evidence="1">
    <location>
        <begin position="157"/>
        <end position="168"/>
    </location>
</feature>
<evidence type="ECO:0000313" key="2">
    <source>
        <dbReference type="EMBL" id="RCI14609.1"/>
    </source>
</evidence>
<feature type="compositionally biased region" description="Low complexity" evidence="1">
    <location>
        <begin position="99"/>
        <end position="114"/>
    </location>
</feature>
<dbReference type="AlphaFoldDB" id="A0A367LJN0"/>
<feature type="region of interest" description="Disordered" evidence="1">
    <location>
        <begin position="18"/>
        <end position="51"/>
    </location>
</feature>
<keyword evidence="3" id="KW-1185">Reference proteome</keyword>
<comment type="caution">
    <text evidence="2">The sequence shown here is derived from an EMBL/GenBank/DDBJ whole genome shotgun (WGS) entry which is preliminary data.</text>
</comment>
<proteinExistence type="predicted"/>
<gene>
    <name evidence="2" type="ORF">L249_6532</name>
</gene>
<accession>A0A367LJN0</accession>
<protein>
    <submittedName>
        <fullName evidence="2">Uncharacterized protein</fullName>
    </submittedName>
</protein>
<feature type="compositionally biased region" description="Low complexity" evidence="1">
    <location>
        <begin position="169"/>
        <end position="187"/>
    </location>
</feature>
<organism evidence="2 3">
    <name type="scientific">Ophiocordyceps polyrhachis-furcata BCC 54312</name>
    <dbReference type="NCBI Taxonomy" id="1330021"/>
    <lineage>
        <taxon>Eukaryota</taxon>
        <taxon>Fungi</taxon>
        <taxon>Dikarya</taxon>
        <taxon>Ascomycota</taxon>
        <taxon>Pezizomycotina</taxon>
        <taxon>Sordariomycetes</taxon>
        <taxon>Hypocreomycetidae</taxon>
        <taxon>Hypocreales</taxon>
        <taxon>Ophiocordycipitaceae</taxon>
        <taxon>Ophiocordyceps</taxon>
    </lineage>
</organism>
<evidence type="ECO:0000256" key="1">
    <source>
        <dbReference type="SAM" id="MobiDB-lite"/>
    </source>
</evidence>
<name>A0A367LJN0_9HYPO</name>
<dbReference type="Proteomes" id="UP000253664">
    <property type="component" value="Unassembled WGS sequence"/>
</dbReference>
<sequence length="202" mass="22679">MSSSPLPPVTLPLIILHRAPDSSPSRHRRKSSATTVVFDPSADDTQPRSKHEDLFRWKPIRRRLFAPADPDLLHRLWRPRAHQPSAQEIKRRQRKKRLSNNSNNNNNNNNNNNSETIDSKHHQGQETVQVDLTPKKMDLAPKKIVALDFMTQCGAWGDEDDDDDDSENNDGLAGSDSSLSDSDSSLDGGDEGFFVGNFVDLD</sequence>
<reference evidence="2 3" key="1">
    <citation type="journal article" date="2015" name="BMC Genomics">
        <title>Insights from the genome of Ophiocordyceps polyrhachis-furcata to pathogenicity and host specificity in insect fungi.</title>
        <authorList>
            <person name="Wichadakul D."/>
            <person name="Kobmoo N."/>
            <person name="Ingsriswang S."/>
            <person name="Tangphatsornruang S."/>
            <person name="Chantasingh D."/>
            <person name="Luangsa-ard J.J."/>
            <person name="Eurwilaichitr L."/>
        </authorList>
    </citation>
    <scope>NUCLEOTIDE SEQUENCE [LARGE SCALE GENOMIC DNA]</scope>
    <source>
        <strain evidence="2 3">BCC 54312</strain>
    </source>
</reference>
<dbReference type="EMBL" id="LKCN02000003">
    <property type="protein sequence ID" value="RCI14609.1"/>
    <property type="molecule type" value="Genomic_DNA"/>
</dbReference>
<dbReference type="OrthoDB" id="10604928at2759"/>
<feature type="region of interest" description="Disordered" evidence="1">
    <location>
        <begin position="76"/>
        <end position="125"/>
    </location>
</feature>
<evidence type="ECO:0000313" key="3">
    <source>
        <dbReference type="Proteomes" id="UP000253664"/>
    </source>
</evidence>
<feature type="region of interest" description="Disordered" evidence="1">
    <location>
        <begin position="155"/>
        <end position="192"/>
    </location>
</feature>